<protein>
    <submittedName>
        <fullName evidence="3">T9SS type A sorting domain-containing protein</fullName>
    </submittedName>
</protein>
<dbReference type="Gene3D" id="2.60.120.260">
    <property type="entry name" value="Galactose-binding domain-like"/>
    <property type="match status" value="1"/>
</dbReference>
<gene>
    <name evidence="3" type="ORF">HHU12_23690</name>
</gene>
<feature type="domain" description="F5/8 type C" evidence="2">
    <location>
        <begin position="471"/>
        <end position="592"/>
    </location>
</feature>
<evidence type="ECO:0000259" key="2">
    <source>
        <dbReference type="PROSITE" id="PS50022"/>
    </source>
</evidence>
<dbReference type="InterPro" id="IPR026444">
    <property type="entry name" value="Secre_tail"/>
</dbReference>
<dbReference type="Pfam" id="PF06452">
    <property type="entry name" value="CBM9_1"/>
    <property type="match status" value="1"/>
</dbReference>
<name>A0A7X9XBQ4_9BACT</name>
<dbReference type="Gene3D" id="2.60.40.1190">
    <property type="match status" value="1"/>
</dbReference>
<evidence type="ECO:0000313" key="4">
    <source>
        <dbReference type="Proteomes" id="UP000576082"/>
    </source>
</evidence>
<accession>A0A7X9XBQ4</accession>
<dbReference type="EMBL" id="JABANE010000082">
    <property type="protein sequence ID" value="NME70991.1"/>
    <property type="molecule type" value="Genomic_DNA"/>
</dbReference>
<dbReference type="RefSeq" id="WP_169659215.1">
    <property type="nucleotide sequence ID" value="NZ_JABANE010000082.1"/>
</dbReference>
<dbReference type="InterPro" id="IPR010502">
    <property type="entry name" value="Carb-bd_dom_fam9"/>
</dbReference>
<feature type="chain" id="PRO_5031558088" evidence="1">
    <location>
        <begin position="27"/>
        <end position="685"/>
    </location>
</feature>
<keyword evidence="1" id="KW-0732">Signal</keyword>
<dbReference type="Pfam" id="PF00754">
    <property type="entry name" value="F5_F8_type_C"/>
    <property type="match status" value="1"/>
</dbReference>
<dbReference type="GO" id="GO:0030246">
    <property type="term" value="F:carbohydrate binding"/>
    <property type="evidence" value="ECO:0007669"/>
    <property type="project" value="InterPro"/>
</dbReference>
<keyword evidence="4" id="KW-1185">Reference proteome</keyword>
<dbReference type="SUPFAM" id="SSF49344">
    <property type="entry name" value="CBD9-like"/>
    <property type="match status" value="1"/>
</dbReference>
<sequence>MMKYLQNSNLFLIITLLFLSTTLSNAHEKCEKNVFVEKDGYVVFEAENTTLNDYWLVANSFDEDALGEGHIEYQGKNSYGSVVEESIITYKIQITNPGTYRVKWRSRNGKNAVKFDEENDSWLMVEAAEFYGIKASTNKKVNSDHHFMKMWIQDLNKWSWNCFGEHAGVNGMNVYARFDVPGVYEIKVSGRSKFHPIDRIALFQEGKGAVAMANATPAMELECEDDSFREFASARQYDIKQLDEKIVIDGEEETLWDYVSVEKGNYEVNEQAVTATDLSYTFKMAYDMENLYILANVIDDNVQEVDASSSKENGDAIELYFNQDNEHLENGAYDEGDVMLRLFYGDPAFKQYRSKKDINFDGFEYATSKTADGYLLEAKIPWTVILDDASNLELSKIGFEMSVLDRDINLVVENELNWANNTGINAAKEDTRKFGTIYLQEWTYNYPFKTDWEVIYVDSEDTKGVAENAIDDDMTTFWHTEWRDQKAAIPHEIQIDMKSEYVIEELHYYNRQDAYGPNGAIGEYEIYLSNSSSDWGEAVATGTLDWGSSLVENYKMLQKIVFDKPHTGQFLRIVALTEAQNNAEIPFTAAAEFYVVAERTDEVLSADLQQELQLKVYPNPASHQVYIQSKLGISNYKIFNSKMQNLQSGLLDQSQVIDLQKLPSGLYFLYLETNDRILVKKLYKK</sequence>
<proteinExistence type="predicted"/>
<dbReference type="Proteomes" id="UP000576082">
    <property type="component" value="Unassembled WGS sequence"/>
</dbReference>
<dbReference type="NCBIfam" id="TIGR04183">
    <property type="entry name" value="Por_Secre_tail"/>
    <property type="match status" value="1"/>
</dbReference>
<reference evidence="3 4" key="1">
    <citation type="submission" date="2020-04" db="EMBL/GenBank/DDBJ databases">
        <title>Flammeovirga sp. SR4, a novel species isolated from seawater.</title>
        <authorList>
            <person name="Wang X."/>
        </authorList>
    </citation>
    <scope>NUCLEOTIDE SEQUENCE [LARGE SCALE GENOMIC DNA]</scope>
    <source>
        <strain evidence="3 4">ATCC 23126</strain>
    </source>
</reference>
<comment type="caution">
    <text evidence="3">The sequence shown here is derived from an EMBL/GenBank/DDBJ whole genome shotgun (WGS) entry which is preliminary data.</text>
</comment>
<dbReference type="Pfam" id="PF18962">
    <property type="entry name" value="Por_Secre_tail"/>
    <property type="match status" value="1"/>
</dbReference>
<dbReference type="GO" id="GO:0004553">
    <property type="term" value="F:hydrolase activity, hydrolyzing O-glycosyl compounds"/>
    <property type="evidence" value="ECO:0007669"/>
    <property type="project" value="InterPro"/>
</dbReference>
<feature type="signal peptide" evidence="1">
    <location>
        <begin position="1"/>
        <end position="26"/>
    </location>
</feature>
<dbReference type="PROSITE" id="PS50022">
    <property type="entry name" value="FA58C_3"/>
    <property type="match status" value="1"/>
</dbReference>
<dbReference type="GO" id="GO:0016052">
    <property type="term" value="P:carbohydrate catabolic process"/>
    <property type="evidence" value="ECO:0007669"/>
    <property type="project" value="InterPro"/>
</dbReference>
<dbReference type="InterPro" id="IPR000421">
    <property type="entry name" value="FA58C"/>
</dbReference>
<dbReference type="InterPro" id="IPR008979">
    <property type="entry name" value="Galactose-bd-like_sf"/>
</dbReference>
<organism evidence="3 4">
    <name type="scientific">Flammeovirga aprica JL-4</name>
    <dbReference type="NCBI Taxonomy" id="694437"/>
    <lineage>
        <taxon>Bacteria</taxon>
        <taxon>Pseudomonadati</taxon>
        <taxon>Bacteroidota</taxon>
        <taxon>Cytophagia</taxon>
        <taxon>Cytophagales</taxon>
        <taxon>Flammeovirgaceae</taxon>
        <taxon>Flammeovirga</taxon>
    </lineage>
</organism>
<dbReference type="SUPFAM" id="SSF49785">
    <property type="entry name" value="Galactose-binding domain-like"/>
    <property type="match status" value="1"/>
</dbReference>
<evidence type="ECO:0000313" key="3">
    <source>
        <dbReference type="EMBL" id="NME70991.1"/>
    </source>
</evidence>
<evidence type="ECO:0000256" key="1">
    <source>
        <dbReference type="SAM" id="SignalP"/>
    </source>
</evidence>
<dbReference type="AlphaFoldDB" id="A0A7X9XBQ4"/>